<dbReference type="NCBIfam" id="NF002601">
    <property type="entry name" value="PRK02259.1"/>
    <property type="match status" value="1"/>
</dbReference>
<evidence type="ECO:0000259" key="6">
    <source>
        <dbReference type="Pfam" id="PF04952"/>
    </source>
</evidence>
<keyword evidence="4" id="KW-0378">Hydrolase</keyword>
<comment type="cofactor">
    <cofactor evidence="1">
        <name>Zn(2+)</name>
        <dbReference type="ChEBI" id="CHEBI:29105"/>
    </cofactor>
</comment>
<comment type="similarity">
    <text evidence="2">Belongs to the AspA/AstE family. Aspartoacylase subfamily.</text>
</comment>
<sequence length="293" mass="33479">MSSEMINQVALVGGTHGNELTGIYLLQKYRQYPKFLGQNSFEIELLLANKEAMKANKRYLDRDLNRSFKLADLSDDSLFGHENELAKDINQKLGPKGDSRTDMIIDLHTSTAPMGINLVLTKTDTFHLMLADFVQQRMDNVSITLEKMPDHHFLMSIAPQHVLVEIGATAQGQLRQDVFDKTEDTVQLIFNFLNHYNKHQLPQPSESIDVYQYFDVMFLPTDINGEIAGMVHHAIQDRDFSLLKNGEPIFTLFNGDEVIYDGEDCYISFINEAAYYDDKKAFAMSRKKVFHIG</sequence>
<protein>
    <submittedName>
        <fullName evidence="8">Aspartoacylase</fullName>
    </submittedName>
</protein>
<proteinExistence type="inferred from homology"/>
<dbReference type="Proteomes" id="UP001501221">
    <property type="component" value="Unassembled WGS sequence"/>
</dbReference>
<evidence type="ECO:0000313" key="8">
    <source>
        <dbReference type="EMBL" id="GAA0209243.1"/>
    </source>
</evidence>
<evidence type="ECO:0000256" key="2">
    <source>
        <dbReference type="ARBA" id="ARBA00006173"/>
    </source>
</evidence>
<gene>
    <name evidence="8" type="ORF">GCM10009123_15860</name>
</gene>
<dbReference type="Gene3D" id="3.40.630.10">
    <property type="entry name" value="Zn peptidases"/>
    <property type="match status" value="1"/>
</dbReference>
<dbReference type="Pfam" id="PF04952">
    <property type="entry name" value="AstE_AspA_hybrid"/>
    <property type="match status" value="1"/>
</dbReference>
<dbReference type="Pfam" id="PF24827">
    <property type="entry name" value="AstE_AspA_cat"/>
    <property type="match status" value="1"/>
</dbReference>
<feature type="domain" description="AstE/AspA barrel-sandwich hybrid" evidence="6">
    <location>
        <begin position="207"/>
        <end position="287"/>
    </location>
</feature>
<dbReference type="SUPFAM" id="SSF53187">
    <property type="entry name" value="Zn-dependent exopeptidases"/>
    <property type="match status" value="1"/>
</dbReference>
<keyword evidence="5" id="KW-0862">Zinc</keyword>
<dbReference type="RefSeq" id="WP_343988980.1">
    <property type="nucleotide sequence ID" value="NZ_BAAAFM010000003.1"/>
</dbReference>
<dbReference type="PIRSF" id="PIRSF018001">
    <property type="entry name" value="Aspartoacylase"/>
    <property type="match status" value="1"/>
</dbReference>
<dbReference type="PANTHER" id="PTHR15162:SF7">
    <property type="entry name" value="SUCCINYLGLUTAMATE DESUCCINYLASE"/>
    <property type="match status" value="1"/>
</dbReference>
<keyword evidence="9" id="KW-1185">Reference proteome</keyword>
<keyword evidence="3" id="KW-0479">Metal-binding</keyword>
<accession>A0ABN0T1D0</accession>
<dbReference type="InterPro" id="IPR016708">
    <property type="entry name" value="Aspartoacylase"/>
</dbReference>
<evidence type="ECO:0000256" key="5">
    <source>
        <dbReference type="ARBA" id="ARBA00022833"/>
    </source>
</evidence>
<reference evidence="8 9" key="1">
    <citation type="journal article" date="2019" name="Int. J. Syst. Evol. Microbiol.">
        <title>The Global Catalogue of Microorganisms (GCM) 10K type strain sequencing project: providing services to taxonomists for standard genome sequencing and annotation.</title>
        <authorList>
            <consortium name="The Broad Institute Genomics Platform"/>
            <consortium name="The Broad Institute Genome Sequencing Center for Infectious Disease"/>
            <person name="Wu L."/>
            <person name="Ma J."/>
        </authorList>
    </citation>
    <scope>NUCLEOTIDE SEQUENCE [LARGE SCALE GENOMIC DNA]</scope>
    <source>
        <strain evidence="8 9">JCM 16211</strain>
    </source>
</reference>
<evidence type="ECO:0000256" key="1">
    <source>
        <dbReference type="ARBA" id="ARBA00001947"/>
    </source>
</evidence>
<name>A0ABN0T1D0_9GAMM</name>
<evidence type="ECO:0000256" key="3">
    <source>
        <dbReference type="ARBA" id="ARBA00022723"/>
    </source>
</evidence>
<comment type="caution">
    <text evidence="8">The sequence shown here is derived from an EMBL/GenBank/DDBJ whole genome shotgun (WGS) entry which is preliminary data.</text>
</comment>
<organism evidence="8 9">
    <name type="scientific">Kangiella japonica</name>
    <dbReference type="NCBI Taxonomy" id="647384"/>
    <lineage>
        <taxon>Bacteria</taxon>
        <taxon>Pseudomonadati</taxon>
        <taxon>Pseudomonadota</taxon>
        <taxon>Gammaproteobacteria</taxon>
        <taxon>Kangiellales</taxon>
        <taxon>Kangiellaceae</taxon>
        <taxon>Kangiella</taxon>
    </lineage>
</organism>
<dbReference type="InterPro" id="IPR050178">
    <property type="entry name" value="AspA/AstE_fam"/>
</dbReference>
<evidence type="ECO:0000313" key="9">
    <source>
        <dbReference type="Proteomes" id="UP001501221"/>
    </source>
</evidence>
<dbReference type="HAMAP" id="MF_00704">
    <property type="entry name" value="Aspartoacylase"/>
    <property type="match status" value="1"/>
</dbReference>
<dbReference type="CDD" id="cd06909">
    <property type="entry name" value="M14_ASPA"/>
    <property type="match status" value="1"/>
</dbReference>
<dbReference type="EMBL" id="BAAAFM010000003">
    <property type="protein sequence ID" value="GAA0209243.1"/>
    <property type="molecule type" value="Genomic_DNA"/>
</dbReference>
<dbReference type="Gene3D" id="2.20.25.160">
    <property type="match status" value="1"/>
</dbReference>
<dbReference type="InterPro" id="IPR055438">
    <property type="entry name" value="AstE_AspA_cat"/>
</dbReference>
<evidence type="ECO:0000259" key="7">
    <source>
        <dbReference type="Pfam" id="PF24827"/>
    </source>
</evidence>
<dbReference type="PANTHER" id="PTHR15162">
    <property type="entry name" value="ASPARTOACYLASE"/>
    <property type="match status" value="1"/>
</dbReference>
<feature type="domain" description="Succinylglutamate desuccinylase/Aspartoacylase catalytic" evidence="7">
    <location>
        <begin position="7"/>
        <end position="190"/>
    </location>
</feature>
<evidence type="ECO:0000256" key="4">
    <source>
        <dbReference type="ARBA" id="ARBA00022801"/>
    </source>
</evidence>
<dbReference type="InterPro" id="IPR007036">
    <property type="entry name" value="Aste_AspA_hybrid_dom"/>
</dbReference>